<dbReference type="InterPro" id="IPR015943">
    <property type="entry name" value="WD40/YVTN_repeat-like_dom_sf"/>
</dbReference>
<dbReference type="SMART" id="SM00320">
    <property type="entry name" value="WD40"/>
    <property type="match status" value="11"/>
</dbReference>
<dbReference type="GO" id="GO:0030042">
    <property type="term" value="P:actin filament depolymerization"/>
    <property type="evidence" value="ECO:0007669"/>
    <property type="project" value="TreeGrafter"/>
</dbReference>
<feature type="repeat" description="WD" evidence="3">
    <location>
        <begin position="329"/>
        <end position="360"/>
    </location>
</feature>
<evidence type="ECO:0000313" key="5">
    <source>
        <dbReference type="Proteomes" id="UP001165085"/>
    </source>
</evidence>
<dbReference type="Proteomes" id="UP001165085">
    <property type="component" value="Unassembled WGS sequence"/>
</dbReference>
<evidence type="ECO:0000313" key="4">
    <source>
        <dbReference type="EMBL" id="GMH67137.1"/>
    </source>
</evidence>
<dbReference type="PANTHER" id="PTHR19856:SF0">
    <property type="entry name" value="WD REPEAT-CONTAINING PROTEIN 1"/>
    <property type="match status" value="1"/>
</dbReference>
<dbReference type="FunFam" id="2.130.10.10:FF:000102">
    <property type="entry name" value="Actin-interacting protein 1"/>
    <property type="match status" value="1"/>
</dbReference>
<sequence length="626" mass="65570">MSEFTQAAVCIKDPALILNLPPLPTTSRGKNIVISCHPKDPDKIIYASGKYVVIRSLSDPYGKDSFVYRGHNATVTVAKFATNGNYVASADETGKLRVWASNTEDKKSKLEIQVLGGPVADLSWDGESKKIVVCGDGGSSFHCRCILWDTGNNAGEFVGHNKRATTVAYRQQRPFRIMSGSEDMKCVFYAGPPFKRDSESQTHTNYVNSIKYSPDGELIVSVGSDKKVVLYEGKTGVVQNTWDNVHAGSIYSVSWNVDGTKILTTSADKTAKIIAMPSGEVLGTYTLGSKLGDFVVGGVMSGDTPVVVTLSGKIHVLAKDDFTAAPTTINGHQGAIASMCLDKSSGILYTGSSDGTVASWAEGNRAGSNFTGGANIDLNGAVHGGAVTTIDFADGNVVTSGWDDTIRVGSAAGGSSDGAIGLGGQPKCSGSGGGIVVIATKDALKVVSAGSVAGELEINYTAQAIAVNGTGDVVAVGDSANKIHIYALSGGSLTESNVVTGHTGAIYSLSFNSEGDKLAAGDVKEVRVWNTADWSPLIKGRWQFHTSRITGVDWSANGEFIASIGTDENLFVWCLAKKMKRLNYKFAHKGGAVGCAWFGEGKIVSAGSDGSIVEWDVAADMAAKFS</sequence>
<dbReference type="InterPro" id="IPR001680">
    <property type="entry name" value="WD40_rpt"/>
</dbReference>
<feature type="repeat" description="WD" evidence="3">
    <location>
        <begin position="200"/>
        <end position="241"/>
    </location>
</feature>
<protein>
    <submittedName>
        <fullName evidence="4">Uncharacterized protein</fullName>
    </submittedName>
</protein>
<feature type="repeat" description="WD" evidence="3">
    <location>
        <begin position="542"/>
        <end position="573"/>
    </location>
</feature>
<comment type="caution">
    <text evidence="4">The sequence shown here is derived from an EMBL/GenBank/DDBJ whole genome shotgun (WGS) entry which is preliminary data.</text>
</comment>
<accession>A0A9W7A7E5</accession>
<dbReference type="SUPFAM" id="SSF50978">
    <property type="entry name" value="WD40 repeat-like"/>
    <property type="match status" value="2"/>
</dbReference>
<keyword evidence="2" id="KW-0677">Repeat</keyword>
<name>A0A9W7A7E5_9STRA</name>
<dbReference type="PANTHER" id="PTHR19856">
    <property type="entry name" value="WD-REPEATCONTAINING PROTEIN WDR1"/>
    <property type="match status" value="1"/>
</dbReference>
<dbReference type="AlphaFoldDB" id="A0A9W7A7E5"/>
<gene>
    <name evidence="4" type="ORF">TrST_g14097</name>
</gene>
<dbReference type="Pfam" id="PF00400">
    <property type="entry name" value="WD40"/>
    <property type="match status" value="7"/>
</dbReference>
<keyword evidence="5" id="KW-1185">Reference proteome</keyword>
<dbReference type="Gene3D" id="2.130.10.10">
    <property type="entry name" value="YVTN repeat-like/Quinoprotein amine dehydrogenase"/>
    <property type="match status" value="2"/>
</dbReference>
<evidence type="ECO:0000256" key="1">
    <source>
        <dbReference type="ARBA" id="ARBA00022574"/>
    </source>
</evidence>
<evidence type="ECO:0000256" key="3">
    <source>
        <dbReference type="PROSITE-ProRule" id="PRU00221"/>
    </source>
</evidence>
<dbReference type="EMBL" id="BRXY01000115">
    <property type="protein sequence ID" value="GMH67137.1"/>
    <property type="molecule type" value="Genomic_DNA"/>
</dbReference>
<organism evidence="4 5">
    <name type="scientific">Triparma strigata</name>
    <dbReference type="NCBI Taxonomy" id="1606541"/>
    <lineage>
        <taxon>Eukaryota</taxon>
        <taxon>Sar</taxon>
        <taxon>Stramenopiles</taxon>
        <taxon>Ochrophyta</taxon>
        <taxon>Bolidophyceae</taxon>
        <taxon>Parmales</taxon>
        <taxon>Triparmaceae</taxon>
        <taxon>Triparma</taxon>
    </lineage>
</organism>
<dbReference type="PROSITE" id="PS50294">
    <property type="entry name" value="WD_REPEATS_REGION"/>
    <property type="match status" value="3"/>
</dbReference>
<keyword evidence="1 3" id="KW-0853">WD repeat</keyword>
<dbReference type="GO" id="GO:0051015">
    <property type="term" value="F:actin filament binding"/>
    <property type="evidence" value="ECO:0007669"/>
    <property type="project" value="TreeGrafter"/>
</dbReference>
<dbReference type="PROSITE" id="PS50082">
    <property type="entry name" value="WD_REPEATS_2"/>
    <property type="match status" value="4"/>
</dbReference>
<dbReference type="GO" id="GO:0030864">
    <property type="term" value="C:cortical actin cytoskeleton"/>
    <property type="evidence" value="ECO:0007669"/>
    <property type="project" value="TreeGrafter"/>
</dbReference>
<feature type="repeat" description="WD" evidence="3">
    <location>
        <begin position="68"/>
        <end position="109"/>
    </location>
</feature>
<dbReference type="OrthoDB" id="2306at2759"/>
<proteinExistence type="predicted"/>
<reference evidence="5" key="1">
    <citation type="journal article" date="2023" name="Commun. Biol.">
        <title>Genome analysis of Parmales, the sister group of diatoms, reveals the evolutionary specialization of diatoms from phago-mixotrophs to photoautotrophs.</title>
        <authorList>
            <person name="Ban H."/>
            <person name="Sato S."/>
            <person name="Yoshikawa S."/>
            <person name="Yamada K."/>
            <person name="Nakamura Y."/>
            <person name="Ichinomiya M."/>
            <person name="Sato N."/>
            <person name="Blanc-Mathieu R."/>
            <person name="Endo H."/>
            <person name="Kuwata A."/>
            <person name="Ogata H."/>
        </authorList>
    </citation>
    <scope>NUCLEOTIDE SEQUENCE [LARGE SCALE GENOMIC DNA]</scope>
    <source>
        <strain evidence="5">NIES 3701</strain>
    </source>
</reference>
<dbReference type="InterPro" id="IPR036322">
    <property type="entry name" value="WD40_repeat_dom_sf"/>
</dbReference>
<evidence type="ECO:0000256" key="2">
    <source>
        <dbReference type="ARBA" id="ARBA00022737"/>
    </source>
</evidence>